<dbReference type="InterPro" id="IPR051684">
    <property type="entry name" value="Electron_Trans/Redox"/>
</dbReference>
<reference evidence="10 11" key="1">
    <citation type="journal article" date="2016" name="ISME J.">
        <title>Chasing the elusive Euryarchaeota class WSA2: genomes reveal a uniquely fastidious methyl-reducing methanogen.</title>
        <authorList>
            <person name="Nobu M.K."/>
            <person name="Narihiro T."/>
            <person name="Kuroda K."/>
            <person name="Mei R."/>
            <person name="Liu W.T."/>
        </authorList>
    </citation>
    <scope>NUCLEOTIDE SEQUENCE [LARGE SCALE GENOMIC DNA]</scope>
    <source>
        <strain evidence="10">U1lsi0528_Bin089</strain>
    </source>
</reference>
<dbReference type="InterPro" id="IPR017896">
    <property type="entry name" value="4Fe4S_Fe-S-bd"/>
</dbReference>
<protein>
    <submittedName>
        <fullName evidence="10">Quinol dehydrogenase membrane component</fullName>
    </submittedName>
</protein>
<proteinExistence type="predicted"/>
<evidence type="ECO:0000256" key="4">
    <source>
        <dbReference type="ARBA" id="ARBA00022982"/>
    </source>
</evidence>
<evidence type="ECO:0000256" key="8">
    <source>
        <dbReference type="SAM" id="Phobius"/>
    </source>
</evidence>
<feature type="transmembrane region" description="Helical" evidence="8">
    <location>
        <begin position="7"/>
        <end position="28"/>
    </location>
</feature>
<evidence type="ECO:0000259" key="9">
    <source>
        <dbReference type="PROSITE" id="PS51379"/>
    </source>
</evidence>
<keyword evidence="6" id="KW-0411">Iron-sulfur</keyword>
<dbReference type="EMBL" id="LNGD01000016">
    <property type="protein sequence ID" value="KYC53224.1"/>
    <property type="molecule type" value="Genomic_DNA"/>
</dbReference>
<keyword evidence="8" id="KW-1133">Transmembrane helix</keyword>
<feature type="domain" description="4Fe-4S ferredoxin-type" evidence="9">
    <location>
        <begin position="244"/>
        <end position="268"/>
    </location>
</feature>
<keyword evidence="8" id="KW-0812">Transmembrane</keyword>
<dbReference type="GO" id="GO:0046872">
    <property type="term" value="F:metal ion binding"/>
    <property type="evidence" value="ECO:0007669"/>
    <property type="project" value="UniProtKB-KW"/>
</dbReference>
<dbReference type="PANTHER" id="PTHR30176">
    <property type="entry name" value="FERREDOXIN-TYPE PROTEIN NAPH"/>
    <property type="match status" value="1"/>
</dbReference>
<feature type="domain" description="4Fe-4S ferredoxin-type" evidence="9">
    <location>
        <begin position="518"/>
        <end position="550"/>
    </location>
</feature>
<sequence>MGKIKKIRTLSQTISLIIINLGFLGIFFKHITGPVFNCYACPWASISCPIGLLQNFVMNGQVPTYVLGTMGAVFVFVGSAFCGWVCPFGFFQDAIDFVKNIIKGNKKQRKRKMPVRSKSKDFSLITRLIVLIATLVLAIRFVDTIFCKLCPIGTIEATFPYQITNGFSYNIWLAARVGIFVFLVIMFFIMSRFWCRYLCPIGALAGPSNKISLLKLYHNGQNCDGCNICRDVCPLDIDVIKDTNSSRCTRCADCVDKCPKGHLAFGLDIFGILAVSPFKTKKPKKISDKKLVTPSSEGIPGAEIPEESELKGPPPEMGVLEEFKYGDKGTLVERPAYMGFKKGERIYLPYNEVKKLGIRPPKTSLSTLLKQETEGKLTEDYSIPEVIEEEKVLDALKETPKAIPKEEVDRRHFEKFRVPKRTELHLEHLKYLSALDVPIDIKTIANNSSEVPAVLLAIIDASSQINFEYINAMDQRAEWYYKDNLPSTYINGKYYNGSVSEDEIIYRIKTERYIMENVNLIIDYKKCIGCNSQSCKKACDIFKKIPILDDGYGIYPLKKLGCTLCGKCIIECDRGGVSFIFGDKLVTDTNFSLEMIKKNKEVISLVSPETVVLFLEKDKKHSNRALNYTIALSYLSHGKLSYQIIDVVANPEAVSKRKIGAIPCLWISKSNFVTGMVSEASILAFIRKISKWK</sequence>
<comment type="caution">
    <text evidence="10">The sequence shown here is derived from an EMBL/GenBank/DDBJ whole genome shotgun (WGS) entry which is preliminary data.</text>
</comment>
<dbReference type="PANTHER" id="PTHR30176:SF3">
    <property type="entry name" value="FERREDOXIN-TYPE PROTEIN NAPH"/>
    <property type="match status" value="1"/>
</dbReference>
<organism evidence="10 11">
    <name type="scientific">Candidatus Methanofastidiosum methylothiophilum</name>
    <dbReference type="NCBI Taxonomy" id="1705564"/>
    <lineage>
        <taxon>Archaea</taxon>
        <taxon>Methanobacteriati</taxon>
        <taxon>Methanobacteriota</taxon>
        <taxon>Stenosarchaea group</taxon>
        <taxon>Candidatus Methanofastidiosia</taxon>
        <taxon>Candidatus Methanofastidiosales</taxon>
        <taxon>Candidatus Methanofastidiosaceae</taxon>
        <taxon>Candidatus Methanofastidiosum</taxon>
    </lineage>
</organism>
<feature type="transmembrane region" description="Helical" evidence="8">
    <location>
        <begin position="65"/>
        <end position="91"/>
    </location>
</feature>
<keyword evidence="3" id="KW-0479">Metal-binding</keyword>
<dbReference type="Gene3D" id="3.30.70.20">
    <property type="match status" value="1"/>
</dbReference>
<evidence type="ECO:0000256" key="1">
    <source>
        <dbReference type="ARBA" id="ARBA00022448"/>
    </source>
</evidence>
<evidence type="ECO:0000313" key="11">
    <source>
        <dbReference type="Proteomes" id="UP000075578"/>
    </source>
</evidence>
<feature type="region of interest" description="Disordered" evidence="7">
    <location>
        <begin position="289"/>
        <end position="315"/>
    </location>
</feature>
<keyword evidence="2" id="KW-0004">4Fe-4S</keyword>
<feature type="transmembrane region" description="Helical" evidence="8">
    <location>
        <begin position="169"/>
        <end position="189"/>
    </location>
</feature>
<evidence type="ECO:0000256" key="6">
    <source>
        <dbReference type="ARBA" id="ARBA00023014"/>
    </source>
</evidence>
<evidence type="ECO:0000256" key="2">
    <source>
        <dbReference type="ARBA" id="ARBA00022485"/>
    </source>
</evidence>
<evidence type="ECO:0000256" key="3">
    <source>
        <dbReference type="ARBA" id="ARBA00022723"/>
    </source>
</evidence>
<name>A0A150J8D3_9EURY</name>
<gene>
    <name evidence="10" type="ORF">AMQ74_00469</name>
</gene>
<feature type="domain" description="4Fe-4S ferredoxin-type" evidence="9">
    <location>
        <begin position="214"/>
        <end position="243"/>
    </location>
</feature>
<dbReference type="AlphaFoldDB" id="A0A150J8D3"/>
<dbReference type="Proteomes" id="UP000075578">
    <property type="component" value="Unassembled WGS sequence"/>
</dbReference>
<dbReference type="Pfam" id="PF12801">
    <property type="entry name" value="Fer4_5"/>
    <property type="match status" value="3"/>
</dbReference>
<dbReference type="GO" id="GO:0016491">
    <property type="term" value="F:oxidoreductase activity"/>
    <property type="evidence" value="ECO:0007669"/>
    <property type="project" value="UniProtKB-ARBA"/>
</dbReference>
<keyword evidence="8" id="KW-0472">Membrane</keyword>
<dbReference type="GO" id="GO:0051539">
    <property type="term" value="F:4 iron, 4 sulfur cluster binding"/>
    <property type="evidence" value="ECO:0007669"/>
    <property type="project" value="UniProtKB-KW"/>
</dbReference>
<keyword evidence="4" id="KW-0249">Electron transport</keyword>
<dbReference type="PROSITE" id="PS00198">
    <property type="entry name" value="4FE4S_FER_1"/>
    <property type="match status" value="2"/>
</dbReference>
<evidence type="ECO:0000256" key="5">
    <source>
        <dbReference type="ARBA" id="ARBA00023004"/>
    </source>
</evidence>
<evidence type="ECO:0000256" key="7">
    <source>
        <dbReference type="SAM" id="MobiDB-lite"/>
    </source>
</evidence>
<keyword evidence="5" id="KW-0408">Iron</keyword>
<dbReference type="SUPFAM" id="SSF54862">
    <property type="entry name" value="4Fe-4S ferredoxins"/>
    <property type="match status" value="2"/>
</dbReference>
<keyword evidence="1" id="KW-0813">Transport</keyword>
<feature type="transmembrane region" description="Helical" evidence="8">
    <location>
        <begin position="122"/>
        <end position="142"/>
    </location>
</feature>
<dbReference type="PROSITE" id="PS51379">
    <property type="entry name" value="4FE4S_FER_2"/>
    <property type="match status" value="3"/>
</dbReference>
<evidence type="ECO:0000313" key="10">
    <source>
        <dbReference type="EMBL" id="KYC53224.1"/>
    </source>
</evidence>
<accession>A0A150J8D3</accession>
<dbReference type="GO" id="GO:0005886">
    <property type="term" value="C:plasma membrane"/>
    <property type="evidence" value="ECO:0007669"/>
    <property type="project" value="TreeGrafter"/>
</dbReference>
<dbReference type="InterPro" id="IPR017900">
    <property type="entry name" value="4Fe4S_Fe_S_CS"/>
</dbReference>